<name>A0A2M7QA18_9BACT</name>
<evidence type="ECO:0000313" key="2">
    <source>
        <dbReference type="Proteomes" id="UP000230973"/>
    </source>
</evidence>
<reference evidence="2" key="1">
    <citation type="submission" date="2017-09" db="EMBL/GenBank/DDBJ databases">
        <title>Depth-based differentiation of microbial function through sediment-hosted aquifers and enrichment of novel symbionts in the deep terrestrial subsurface.</title>
        <authorList>
            <person name="Probst A.J."/>
            <person name="Ladd B."/>
            <person name="Jarett J.K."/>
            <person name="Geller-Mcgrath D.E."/>
            <person name="Sieber C.M.K."/>
            <person name="Emerson J.B."/>
            <person name="Anantharaman K."/>
            <person name="Thomas B.C."/>
            <person name="Malmstrom R."/>
            <person name="Stieglmeier M."/>
            <person name="Klingl A."/>
            <person name="Woyke T."/>
            <person name="Ryan C.M."/>
            <person name="Banfield J.F."/>
        </authorList>
    </citation>
    <scope>NUCLEOTIDE SEQUENCE [LARGE SCALE GENOMIC DNA]</scope>
</reference>
<organism evidence="1 2">
    <name type="scientific">Candidatus Uhrbacteria bacterium CG_4_10_14_0_8_um_filter_58_22</name>
    <dbReference type="NCBI Taxonomy" id="1975029"/>
    <lineage>
        <taxon>Bacteria</taxon>
        <taxon>Candidatus Uhriibacteriota</taxon>
    </lineage>
</organism>
<dbReference type="Proteomes" id="UP000230973">
    <property type="component" value="Unassembled WGS sequence"/>
</dbReference>
<protein>
    <submittedName>
        <fullName evidence="1">Uncharacterized protein</fullName>
    </submittedName>
</protein>
<accession>A0A2M7QA18</accession>
<proteinExistence type="predicted"/>
<evidence type="ECO:0000313" key="1">
    <source>
        <dbReference type="EMBL" id="PIY62784.1"/>
    </source>
</evidence>
<comment type="caution">
    <text evidence="1">The sequence shown here is derived from an EMBL/GenBank/DDBJ whole genome shotgun (WGS) entry which is preliminary data.</text>
</comment>
<sequence>MGSAGTGFGCDDDATCVQRYGEGYECRDGIAEGPICTSGEDGSLCIDNSQCDSHHCYTSAIMDAGEDVGLCVSGEDGSGCDAADDCNSGVCYNSDGYGQVCVGPSTESGSPCIPGQSERQCAGDLICNETSRTCVRRASNSAGSGTH</sequence>
<dbReference type="AlphaFoldDB" id="A0A2M7QA18"/>
<gene>
    <name evidence="1" type="ORF">COY93_02185</name>
</gene>
<dbReference type="EMBL" id="PFLC01000027">
    <property type="protein sequence ID" value="PIY62784.1"/>
    <property type="molecule type" value="Genomic_DNA"/>
</dbReference>